<comment type="caution">
    <text evidence="7">The sequence shown here is derived from an EMBL/GenBank/DDBJ whole genome shotgun (WGS) entry which is preliminary data.</text>
</comment>
<keyword evidence="8" id="KW-1185">Reference proteome</keyword>
<dbReference type="PANTHER" id="PTHR30085:SF6">
    <property type="entry name" value="ABC TRANSPORTER GLUTAMINE-BINDING PROTEIN GLNH"/>
    <property type="match status" value="1"/>
</dbReference>
<protein>
    <submittedName>
        <fullName evidence="7">Glutamate transport system substrate-binding protein</fullName>
    </submittedName>
</protein>
<dbReference type="GO" id="GO:0005576">
    <property type="term" value="C:extracellular region"/>
    <property type="evidence" value="ECO:0007669"/>
    <property type="project" value="TreeGrafter"/>
</dbReference>
<dbReference type="PROSITE" id="PS01039">
    <property type="entry name" value="SBP_BACTERIAL_3"/>
    <property type="match status" value="1"/>
</dbReference>
<dbReference type="InterPro" id="IPR051455">
    <property type="entry name" value="Bact_solute-bind_prot3"/>
</dbReference>
<evidence type="ECO:0000313" key="8">
    <source>
        <dbReference type="Proteomes" id="UP000295371"/>
    </source>
</evidence>
<organism evidence="7 8">
    <name type="scientific">Naumannella halotolerans</name>
    <dbReference type="NCBI Taxonomy" id="993414"/>
    <lineage>
        <taxon>Bacteria</taxon>
        <taxon>Bacillati</taxon>
        <taxon>Actinomycetota</taxon>
        <taxon>Actinomycetes</taxon>
        <taxon>Propionibacteriales</taxon>
        <taxon>Propionibacteriaceae</taxon>
        <taxon>Naumannella</taxon>
    </lineage>
</organism>
<evidence type="ECO:0000256" key="4">
    <source>
        <dbReference type="RuleBase" id="RU003744"/>
    </source>
</evidence>
<keyword evidence="2" id="KW-0813">Transport</keyword>
<evidence type="ECO:0000256" key="5">
    <source>
        <dbReference type="SAM" id="SignalP"/>
    </source>
</evidence>
<reference evidence="7 8" key="1">
    <citation type="submission" date="2019-03" db="EMBL/GenBank/DDBJ databases">
        <title>Genomic Encyclopedia of Archaeal and Bacterial Type Strains, Phase II (KMG-II): from individual species to whole genera.</title>
        <authorList>
            <person name="Goeker M."/>
        </authorList>
    </citation>
    <scope>NUCLEOTIDE SEQUENCE [LARGE SCALE GENOMIC DNA]</scope>
    <source>
        <strain evidence="7 8">DSM 24323</strain>
    </source>
</reference>
<dbReference type="InterPro" id="IPR018313">
    <property type="entry name" value="SBP_3_CS"/>
</dbReference>
<dbReference type="Gene3D" id="3.40.190.10">
    <property type="entry name" value="Periplasmic binding protein-like II"/>
    <property type="match status" value="2"/>
</dbReference>
<dbReference type="AlphaFoldDB" id="A0A4R7J6Z8"/>
<dbReference type="CDD" id="cd13690">
    <property type="entry name" value="PBP2_GluB"/>
    <property type="match status" value="1"/>
</dbReference>
<dbReference type="GO" id="GO:0030288">
    <property type="term" value="C:outer membrane-bounded periplasmic space"/>
    <property type="evidence" value="ECO:0007669"/>
    <property type="project" value="TreeGrafter"/>
</dbReference>
<dbReference type="Pfam" id="PF00497">
    <property type="entry name" value="SBP_bac_3"/>
    <property type="match status" value="1"/>
</dbReference>
<proteinExistence type="inferred from homology"/>
<feature type="signal peptide" evidence="5">
    <location>
        <begin position="1"/>
        <end position="24"/>
    </location>
</feature>
<evidence type="ECO:0000256" key="3">
    <source>
        <dbReference type="ARBA" id="ARBA00022729"/>
    </source>
</evidence>
<keyword evidence="3 5" id="KW-0732">Signal</keyword>
<dbReference type="RefSeq" id="WP_133753743.1">
    <property type="nucleotide sequence ID" value="NZ_CP171129.1"/>
</dbReference>
<feature type="chain" id="PRO_5038665130" evidence="5">
    <location>
        <begin position="25"/>
        <end position="284"/>
    </location>
</feature>
<dbReference type="SUPFAM" id="SSF53850">
    <property type="entry name" value="Periplasmic binding protein-like II"/>
    <property type="match status" value="1"/>
</dbReference>
<accession>A0A4R7J6Z8</accession>
<evidence type="ECO:0000259" key="6">
    <source>
        <dbReference type="SMART" id="SM00062"/>
    </source>
</evidence>
<evidence type="ECO:0000313" key="7">
    <source>
        <dbReference type="EMBL" id="TDT33191.1"/>
    </source>
</evidence>
<dbReference type="OrthoDB" id="9807888at2"/>
<dbReference type="SMART" id="SM00062">
    <property type="entry name" value="PBPb"/>
    <property type="match status" value="1"/>
</dbReference>
<dbReference type="PANTHER" id="PTHR30085">
    <property type="entry name" value="AMINO ACID ABC TRANSPORTER PERMEASE"/>
    <property type="match status" value="1"/>
</dbReference>
<dbReference type="Proteomes" id="UP000295371">
    <property type="component" value="Unassembled WGS sequence"/>
</dbReference>
<sequence>MKITKLAGVAAATSALVLAMSACANQAGQAPGGDTGGDSGGESIRIGIKFDQPGLGLQEGAEFTGFDVEVAQYVANELGYSDVEFVSAPSAQREDLIENGQVDMIFATYSITEARQERVSFAGPYFVAGQDLLVRADDTSITGPESLPGKRLCSVSGSTSAENVQEEYGTEIELQEFPDYATCVTQLAAGGVDAVTTDDVILAGFAAQPQYEGQLKVVGQPFSEERYGVGIKKGDTELCTRIDDAITSMIDSGAWQTALDETVGQSGFTPNPEFNPPTEFEPCV</sequence>
<dbReference type="InterPro" id="IPR001638">
    <property type="entry name" value="Solute-binding_3/MltF_N"/>
</dbReference>
<name>A0A4R7J6Z8_9ACTN</name>
<feature type="domain" description="Solute-binding protein family 3/N-terminal" evidence="6">
    <location>
        <begin position="43"/>
        <end position="266"/>
    </location>
</feature>
<dbReference type="PROSITE" id="PS51257">
    <property type="entry name" value="PROKAR_LIPOPROTEIN"/>
    <property type="match status" value="1"/>
</dbReference>
<comment type="similarity">
    <text evidence="1 4">Belongs to the bacterial solute-binding protein 3 family.</text>
</comment>
<gene>
    <name evidence="7" type="ORF">CLV29_0796</name>
</gene>
<evidence type="ECO:0000256" key="1">
    <source>
        <dbReference type="ARBA" id="ARBA00010333"/>
    </source>
</evidence>
<evidence type="ECO:0000256" key="2">
    <source>
        <dbReference type="ARBA" id="ARBA00022448"/>
    </source>
</evidence>
<dbReference type="GO" id="GO:0006865">
    <property type="term" value="P:amino acid transport"/>
    <property type="evidence" value="ECO:0007669"/>
    <property type="project" value="TreeGrafter"/>
</dbReference>
<dbReference type="EMBL" id="SOAW01000001">
    <property type="protein sequence ID" value="TDT33191.1"/>
    <property type="molecule type" value="Genomic_DNA"/>
</dbReference>